<dbReference type="GO" id="GO:0006406">
    <property type="term" value="P:mRNA export from nucleus"/>
    <property type="evidence" value="ECO:0007669"/>
    <property type="project" value="TreeGrafter"/>
</dbReference>
<dbReference type="Pfam" id="PF00076">
    <property type="entry name" value="RRM_1"/>
    <property type="match status" value="1"/>
</dbReference>
<feature type="compositionally biased region" description="Low complexity" evidence="3">
    <location>
        <begin position="115"/>
        <end position="134"/>
    </location>
</feature>
<sequence length="194" mass="21024">MVCLKIVLKQLDCRGWKLELFSEIGELVRYGIHFDKDGRPSGSAEVVFARRSDAFQALKRYNNVQLDGKPMKIEIIGANAETPLSARVNVVGGANGKKRTVVIAPGPGRSRGGFASANRGSAQRGRGGSSNVRGGVRGRGRGRGGAVEAVVVVVDVVELNGERKLWRNQLMNLIRSWRIIMLKQCNLDVRGAAS</sequence>
<gene>
    <name evidence="5" type="ORF">Sradi_0854100</name>
</gene>
<keyword evidence="1 2" id="KW-0694">RNA-binding</keyword>
<dbReference type="GO" id="GO:0003729">
    <property type="term" value="F:mRNA binding"/>
    <property type="evidence" value="ECO:0007669"/>
    <property type="project" value="TreeGrafter"/>
</dbReference>
<protein>
    <submittedName>
        <fullName evidence="5">THO complex subunitC</fullName>
    </submittedName>
</protein>
<dbReference type="Gene3D" id="3.30.70.330">
    <property type="match status" value="1"/>
</dbReference>
<organism evidence="5">
    <name type="scientific">Sesamum radiatum</name>
    <name type="common">Black benniseed</name>
    <dbReference type="NCBI Taxonomy" id="300843"/>
    <lineage>
        <taxon>Eukaryota</taxon>
        <taxon>Viridiplantae</taxon>
        <taxon>Streptophyta</taxon>
        <taxon>Embryophyta</taxon>
        <taxon>Tracheophyta</taxon>
        <taxon>Spermatophyta</taxon>
        <taxon>Magnoliopsida</taxon>
        <taxon>eudicotyledons</taxon>
        <taxon>Gunneridae</taxon>
        <taxon>Pentapetalae</taxon>
        <taxon>asterids</taxon>
        <taxon>lamiids</taxon>
        <taxon>Lamiales</taxon>
        <taxon>Pedaliaceae</taxon>
        <taxon>Sesamum</taxon>
    </lineage>
</organism>
<dbReference type="GO" id="GO:0005634">
    <property type="term" value="C:nucleus"/>
    <property type="evidence" value="ECO:0007669"/>
    <property type="project" value="TreeGrafter"/>
</dbReference>
<evidence type="ECO:0000259" key="4">
    <source>
        <dbReference type="PROSITE" id="PS50102"/>
    </source>
</evidence>
<dbReference type="EMBL" id="JACGWJ010000004">
    <property type="protein sequence ID" value="KAL0423193.1"/>
    <property type="molecule type" value="Genomic_DNA"/>
</dbReference>
<dbReference type="InterPro" id="IPR035979">
    <property type="entry name" value="RBD_domain_sf"/>
</dbReference>
<reference evidence="5" key="2">
    <citation type="journal article" date="2024" name="Plant">
        <title>Genomic evolution and insights into agronomic trait innovations of Sesamum species.</title>
        <authorList>
            <person name="Miao H."/>
            <person name="Wang L."/>
            <person name="Qu L."/>
            <person name="Liu H."/>
            <person name="Sun Y."/>
            <person name="Le M."/>
            <person name="Wang Q."/>
            <person name="Wei S."/>
            <person name="Zheng Y."/>
            <person name="Lin W."/>
            <person name="Duan Y."/>
            <person name="Cao H."/>
            <person name="Xiong S."/>
            <person name="Wang X."/>
            <person name="Wei L."/>
            <person name="Li C."/>
            <person name="Ma Q."/>
            <person name="Ju M."/>
            <person name="Zhao R."/>
            <person name="Li G."/>
            <person name="Mu C."/>
            <person name="Tian Q."/>
            <person name="Mei H."/>
            <person name="Zhang T."/>
            <person name="Gao T."/>
            <person name="Zhang H."/>
        </authorList>
    </citation>
    <scope>NUCLEOTIDE SEQUENCE</scope>
    <source>
        <strain evidence="5">G02</strain>
    </source>
</reference>
<feature type="region of interest" description="Disordered" evidence="3">
    <location>
        <begin position="108"/>
        <end position="141"/>
    </location>
</feature>
<dbReference type="InterPro" id="IPR012677">
    <property type="entry name" value="Nucleotide-bd_a/b_plait_sf"/>
</dbReference>
<proteinExistence type="predicted"/>
<dbReference type="AlphaFoldDB" id="A0AAW2V2D5"/>
<evidence type="ECO:0000256" key="2">
    <source>
        <dbReference type="PROSITE-ProRule" id="PRU00176"/>
    </source>
</evidence>
<evidence type="ECO:0000256" key="3">
    <source>
        <dbReference type="SAM" id="MobiDB-lite"/>
    </source>
</evidence>
<dbReference type="PANTHER" id="PTHR19965">
    <property type="entry name" value="RNA AND EXPORT FACTOR BINDING PROTEIN"/>
    <property type="match status" value="1"/>
</dbReference>
<evidence type="ECO:0000256" key="1">
    <source>
        <dbReference type="ARBA" id="ARBA00022884"/>
    </source>
</evidence>
<dbReference type="PANTHER" id="PTHR19965:SF33">
    <property type="entry name" value="THO COMPLEX SUBUNIT 4D"/>
    <property type="match status" value="1"/>
</dbReference>
<accession>A0AAW2V2D5</accession>
<dbReference type="SUPFAM" id="SSF54928">
    <property type="entry name" value="RNA-binding domain, RBD"/>
    <property type="match status" value="1"/>
</dbReference>
<comment type="caution">
    <text evidence="5">The sequence shown here is derived from an EMBL/GenBank/DDBJ whole genome shotgun (WGS) entry which is preliminary data.</text>
</comment>
<evidence type="ECO:0000313" key="5">
    <source>
        <dbReference type="EMBL" id="KAL0423193.1"/>
    </source>
</evidence>
<dbReference type="InterPro" id="IPR051229">
    <property type="entry name" value="ALYREF_mRNA_export"/>
</dbReference>
<dbReference type="PROSITE" id="PS50102">
    <property type="entry name" value="RRM"/>
    <property type="match status" value="1"/>
</dbReference>
<dbReference type="SMART" id="SM00360">
    <property type="entry name" value="RRM"/>
    <property type="match status" value="1"/>
</dbReference>
<reference evidence="5" key="1">
    <citation type="submission" date="2020-06" db="EMBL/GenBank/DDBJ databases">
        <authorList>
            <person name="Li T."/>
            <person name="Hu X."/>
            <person name="Zhang T."/>
            <person name="Song X."/>
            <person name="Zhang H."/>
            <person name="Dai N."/>
            <person name="Sheng W."/>
            <person name="Hou X."/>
            <person name="Wei L."/>
        </authorList>
    </citation>
    <scope>NUCLEOTIDE SEQUENCE</scope>
    <source>
        <strain evidence="5">G02</strain>
        <tissue evidence="5">Leaf</tissue>
    </source>
</reference>
<name>A0AAW2V2D5_SESRA</name>
<dbReference type="InterPro" id="IPR000504">
    <property type="entry name" value="RRM_dom"/>
</dbReference>
<feature type="domain" description="RRM" evidence="4">
    <location>
        <begin position="19"/>
        <end position="78"/>
    </location>
</feature>